<reference evidence="1 2" key="1">
    <citation type="journal article" date="2018" name="Nature">
        <title>A major lineage of non-tailed dsDNA viruses as unrecognized killers of marine bacteria.</title>
        <authorList>
            <person name="Kauffman K.M."/>
            <person name="Hussain F.A."/>
            <person name="Yang J."/>
            <person name="Arevalo P."/>
            <person name="Brown J.M."/>
            <person name="Chang W.K."/>
            <person name="VanInsberghe D."/>
            <person name="Elsherbini J."/>
            <person name="Sharma R.S."/>
            <person name="Cutler M.B."/>
            <person name="Kelly L."/>
            <person name="Polz M.F."/>
        </authorList>
    </citation>
    <scope>NUCLEOTIDE SEQUENCE [LARGE SCALE GENOMIC DNA]</scope>
    <source>
        <strain evidence="1 2">10N.286.55.E1</strain>
    </source>
</reference>
<dbReference type="AlphaFoldDB" id="A0AA44VUP4"/>
<name>A0AA44VUP4_9VIBR</name>
<accession>A0AA44VUP4</accession>
<keyword evidence="2" id="KW-1185">Reference proteome</keyword>
<protein>
    <submittedName>
        <fullName evidence="1">Transposase</fullName>
    </submittedName>
</protein>
<dbReference type="InterPro" id="IPR051698">
    <property type="entry name" value="Transposase_11-like"/>
</dbReference>
<organism evidence="1 2">
    <name type="scientific">Vibrio lentus</name>
    <dbReference type="NCBI Taxonomy" id="136468"/>
    <lineage>
        <taxon>Bacteria</taxon>
        <taxon>Pseudomonadati</taxon>
        <taxon>Pseudomonadota</taxon>
        <taxon>Gammaproteobacteria</taxon>
        <taxon>Vibrionales</taxon>
        <taxon>Vibrionaceae</taxon>
        <taxon>Vibrio</taxon>
    </lineage>
</organism>
<comment type="caution">
    <text evidence="1">The sequence shown here is derived from an EMBL/GenBank/DDBJ whole genome shotgun (WGS) entry which is preliminary data.</text>
</comment>
<sequence>MHWRLGVGFKADECRIRREQAGENLAVTRHIALNLLTEETSFKAGIKRKQKKANRSNSYLSQVLAGQGA</sequence>
<gene>
    <name evidence="1" type="ORF">BCV38_17930</name>
</gene>
<dbReference type="PANTHER" id="PTHR30298">
    <property type="entry name" value="H REPEAT-ASSOCIATED PREDICTED TRANSPOSASE"/>
    <property type="match status" value="1"/>
</dbReference>
<dbReference type="Proteomes" id="UP000239763">
    <property type="component" value="Unassembled WGS sequence"/>
</dbReference>
<dbReference type="PANTHER" id="PTHR30298:SF0">
    <property type="entry name" value="PROTEIN YBFL-RELATED"/>
    <property type="match status" value="1"/>
</dbReference>
<dbReference type="EMBL" id="MCSB01000007">
    <property type="protein sequence ID" value="PME31214.1"/>
    <property type="molecule type" value="Genomic_DNA"/>
</dbReference>
<evidence type="ECO:0000313" key="2">
    <source>
        <dbReference type="Proteomes" id="UP000239763"/>
    </source>
</evidence>
<proteinExistence type="predicted"/>
<evidence type="ECO:0000313" key="1">
    <source>
        <dbReference type="EMBL" id="PME31214.1"/>
    </source>
</evidence>